<evidence type="ECO:0000313" key="1">
    <source>
        <dbReference type="EMBL" id="CAG9322976.1"/>
    </source>
</evidence>
<dbReference type="EMBL" id="CAJZBQ010000033">
    <property type="protein sequence ID" value="CAG9322976.1"/>
    <property type="molecule type" value="Genomic_DNA"/>
</dbReference>
<evidence type="ECO:0008006" key="3">
    <source>
        <dbReference type="Google" id="ProtNLM"/>
    </source>
</evidence>
<keyword evidence="2" id="KW-1185">Reference proteome</keyword>
<organism evidence="1 2">
    <name type="scientific">Blepharisma stoltei</name>
    <dbReference type="NCBI Taxonomy" id="1481888"/>
    <lineage>
        <taxon>Eukaryota</taxon>
        <taxon>Sar</taxon>
        <taxon>Alveolata</taxon>
        <taxon>Ciliophora</taxon>
        <taxon>Postciliodesmatophora</taxon>
        <taxon>Heterotrichea</taxon>
        <taxon>Heterotrichida</taxon>
        <taxon>Blepharismidae</taxon>
        <taxon>Blepharisma</taxon>
    </lineage>
</organism>
<dbReference type="Gene3D" id="3.40.140.10">
    <property type="entry name" value="Cytidine Deaminase, domain 2"/>
    <property type="match status" value="1"/>
</dbReference>
<comment type="caution">
    <text evidence="1">The sequence shown here is derived from an EMBL/GenBank/DDBJ whole genome shotgun (WGS) entry which is preliminary data.</text>
</comment>
<protein>
    <recommendedName>
        <fullName evidence="3">JAB1/MPN/MOV34 metalloenzyme domain-containing protein</fullName>
    </recommendedName>
</protein>
<gene>
    <name evidence="1" type="ORF">BSTOLATCC_MIC32881</name>
</gene>
<evidence type="ECO:0000313" key="2">
    <source>
        <dbReference type="Proteomes" id="UP001162131"/>
    </source>
</evidence>
<reference evidence="1" key="1">
    <citation type="submission" date="2021-09" db="EMBL/GenBank/DDBJ databases">
        <authorList>
            <consortium name="AG Swart"/>
            <person name="Singh M."/>
            <person name="Singh A."/>
            <person name="Seah K."/>
            <person name="Emmerich C."/>
        </authorList>
    </citation>
    <scope>NUCLEOTIDE SEQUENCE</scope>
    <source>
        <strain evidence="1">ATCC30299</strain>
    </source>
</reference>
<dbReference type="Proteomes" id="UP001162131">
    <property type="component" value="Unassembled WGS sequence"/>
</dbReference>
<dbReference type="AlphaFoldDB" id="A0AAU9JAG6"/>
<sequence>MQETHKPIFTFIPKVQIHPSALANIAYYMVQYSDLHQPKLGILMGHEINDVFKIDISFEAIYSNNPEGKEIDYKKTEEKISGISRAIPDCDIVGLYLDHVPSQNEMEVFYKLNITINYALFLVWKSCVTDDFEAENNPIDIYGEFTRNYLAELIKVPYEIYGSLSKSLNTPLKRENQSEEVLPNIYVDAINDLGAKLSSILNETDHNFIFQAEHNLNLKLNEPDLTVSVISQDELIESTSKNIPNLTLSADTDLIKIKTLKNLQNLDNLKLSIKELDLSESEFYTTNSKIINNCLKKTVNVIIEKETSLNPTQTINKQMSIEIF</sequence>
<proteinExistence type="predicted"/>
<name>A0AAU9JAG6_9CILI</name>
<accession>A0AAU9JAG6</accession>